<comment type="caution">
    <text evidence="1">The sequence shown here is derived from an EMBL/GenBank/DDBJ whole genome shotgun (WGS) entry which is preliminary data.</text>
</comment>
<name>A0A645IZS0_9ZZZZ</name>
<proteinExistence type="predicted"/>
<accession>A0A645IZS0</accession>
<organism evidence="1">
    <name type="scientific">bioreactor metagenome</name>
    <dbReference type="NCBI Taxonomy" id="1076179"/>
    <lineage>
        <taxon>unclassified sequences</taxon>
        <taxon>metagenomes</taxon>
        <taxon>ecological metagenomes</taxon>
    </lineage>
</organism>
<reference evidence="1" key="1">
    <citation type="submission" date="2019-08" db="EMBL/GenBank/DDBJ databases">
        <authorList>
            <person name="Kucharzyk K."/>
            <person name="Murdoch R.W."/>
            <person name="Higgins S."/>
            <person name="Loffler F."/>
        </authorList>
    </citation>
    <scope>NUCLEOTIDE SEQUENCE</scope>
</reference>
<dbReference type="EMBL" id="VSSQ01127834">
    <property type="protein sequence ID" value="MPN56918.1"/>
    <property type="molecule type" value="Genomic_DNA"/>
</dbReference>
<evidence type="ECO:0000313" key="1">
    <source>
        <dbReference type="EMBL" id="MPN56918.1"/>
    </source>
</evidence>
<sequence>MRRPDLPAGGYQYRDPDYQQQTGRQLCIALGSQNFAPAITTGDAGLPLLLSTPHLDTPLNVNLARTALLHCLQLPCLDWTGSDGFSTIS</sequence>
<dbReference type="AlphaFoldDB" id="A0A645IZS0"/>
<protein>
    <submittedName>
        <fullName evidence="1">Uncharacterized protein</fullName>
    </submittedName>
</protein>
<gene>
    <name evidence="1" type="ORF">SDC9_204611</name>
</gene>